<evidence type="ECO:0000313" key="3">
    <source>
        <dbReference type="Proteomes" id="UP000199393"/>
    </source>
</evidence>
<dbReference type="AlphaFoldDB" id="A0A1C3N098"/>
<keyword evidence="3" id="KW-1185">Reference proteome</keyword>
<dbReference type="OrthoDB" id="4246695at2"/>
<proteinExistence type="predicted"/>
<dbReference type="EMBL" id="LT598496">
    <property type="protein sequence ID" value="SBV26013.1"/>
    <property type="molecule type" value="Genomic_DNA"/>
</dbReference>
<keyword evidence="1" id="KW-0472">Membrane</keyword>
<dbReference type="RefSeq" id="WP_091589171.1">
    <property type="nucleotide sequence ID" value="NZ_JBHRWG010000003.1"/>
</dbReference>
<keyword evidence="1" id="KW-0812">Transmembrane</keyword>
<protein>
    <submittedName>
        <fullName evidence="2">Uncharacterized protein</fullName>
    </submittedName>
</protein>
<feature type="transmembrane region" description="Helical" evidence="1">
    <location>
        <begin position="81"/>
        <end position="100"/>
    </location>
</feature>
<evidence type="ECO:0000313" key="2">
    <source>
        <dbReference type="EMBL" id="SBV26013.1"/>
    </source>
</evidence>
<keyword evidence="1" id="KW-1133">Transmembrane helix</keyword>
<dbReference type="Proteomes" id="UP000199393">
    <property type="component" value="Chromosome I"/>
</dbReference>
<reference evidence="3" key="1">
    <citation type="submission" date="2016-06" db="EMBL/GenBank/DDBJ databases">
        <authorList>
            <person name="Varghese N."/>
        </authorList>
    </citation>
    <scope>NUCLEOTIDE SEQUENCE [LARGE SCALE GENOMIC DNA]</scope>
    <source>
        <strain evidence="3">DSM 45344</strain>
    </source>
</reference>
<sequence length="136" mass="13722">MASTSDRRRASPLGQAAGALVVALLSATSWYAWLGWDTGYRVDPVTGATSGPYEVWQVVGCALTLLVVLVGALLAGVRPVLASAALTLAFTAAWTAAAASRDDSGLYAVGAVLLLVGLAVGTAVVAAVVRAVRPGR</sequence>
<feature type="transmembrane region" description="Helical" evidence="1">
    <location>
        <begin position="106"/>
        <end position="129"/>
    </location>
</feature>
<gene>
    <name evidence="2" type="ORF">GA0070620_1495</name>
</gene>
<name>A0A1C3N098_9ACTN</name>
<accession>A0A1C3N098</accession>
<evidence type="ECO:0000256" key="1">
    <source>
        <dbReference type="SAM" id="Phobius"/>
    </source>
</evidence>
<feature type="transmembrane region" description="Helical" evidence="1">
    <location>
        <begin position="53"/>
        <end position="74"/>
    </location>
</feature>
<dbReference type="STRING" id="307121.GA0070620_1495"/>
<organism evidence="2 3">
    <name type="scientific">Micromonospora krabiensis</name>
    <dbReference type="NCBI Taxonomy" id="307121"/>
    <lineage>
        <taxon>Bacteria</taxon>
        <taxon>Bacillati</taxon>
        <taxon>Actinomycetota</taxon>
        <taxon>Actinomycetes</taxon>
        <taxon>Micromonosporales</taxon>
        <taxon>Micromonosporaceae</taxon>
        <taxon>Micromonospora</taxon>
    </lineage>
</organism>
<feature type="transmembrane region" description="Helical" evidence="1">
    <location>
        <begin position="12"/>
        <end position="33"/>
    </location>
</feature>